<feature type="coiled-coil region" evidence="1">
    <location>
        <begin position="182"/>
        <end position="209"/>
    </location>
</feature>
<comment type="caution">
    <text evidence="4">The sequence shown here is derived from an EMBL/GenBank/DDBJ whole genome shotgun (WGS) entry which is preliminary data.</text>
</comment>
<dbReference type="Proteomes" id="UP000323909">
    <property type="component" value="Unassembled WGS sequence"/>
</dbReference>
<evidence type="ECO:0000313" key="5">
    <source>
        <dbReference type="Proteomes" id="UP000323909"/>
    </source>
</evidence>
<feature type="compositionally biased region" description="Low complexity" evidence="2">
    <location>
        <begin position="330"/>
        <end position="344"/>
    </location>
</feature>
<accession>A0A5M8ENK1</accession>
<evidence type="ECO:0000256" key="1">
    <source>
        <dbReference type="SAM" id="Coils"/>
    </source>
</evidence>
<keyword evidence="1" id="KW-0175">Coiled coil</keyword>
<evidence type="ECO:0000259" key="3">
    <source>
        <dbReference type="Pfam" id="PF13271"/>
    </source>
</evidence>
<reference evidence="4 5" key="1">
    <citation type="submission" date="2019-09" db="EMBL/GenBank/DDBJ databases">
        <title>Genomic sequencing of 4 copper resistant soil isolates.</title>
        <authorList>
            <person name="Havryliuk O."/>
        </authorList>
    </citation>
    <scope>NUCLEOTIDE SEQUENCE [LARGE SCALE GENOMIC DNA]</scope>
    <source>
        <strain evidence="4 5">UKR4</strain>
    </source>
</reference>
<dbReference type="AlphaFoldDB" id="A0A5M8ENK1"/>
<dbReference type="Pfam" id="PF13271">
    <property type="entry name" value="DUF4062"/>
    <property type="match status" value="1"/>
</dbReference>
<dbReference type="RefSeq" id="WP_150054046.1">
    <property type="nucleotide sequence ID" value="NZ_VWXT01000562.1"/>
</dbReference>
<feature type="domain" description="DUF4062" evidence="3">
    <location>
        <begin position="6"/>
        <end position="88"/>
    </location>
</feature>
<feature type="region of interest" description="Disordered" evidence="2">
    <location>
        <begin position="326"/>
        <end position="364"/>
    </location>
</feature>
<sequence length="364" mass="40427">MKRKLQIFVSSTFTDLIPERQAAVSAILKAGHIPAGMELFTSGDKSQMDTIKKWIDESDVYMLILGGRYGSIEPISGISYTELEYNYAIEQGKALFAVVITDASLEAKIKSNGTAFLEKENPQALKLFRTRVLNYISSFFEDEKDIRLSVHESLSDFASSRELKGWIQADELVDTKPLFEEIKKLSDENNKLKDTLAELEKKSKLSQSSLNNDFDGIYEMLKSVEIKIPAKINNGVEVSNTLSNIFINNRDTIISGVTNAASGSDVEGFFYFNICPKLQVHGLVENEKVAGAQYRRYAITKAGTAFLAEYDRRVFKLNKEKAEKAKKELASASAAEPTPSAPRTPSKKKAVTPPPINGELTDPT</sequence>
<proteinExistence type="predicted"/>
<evidence type="ECO:0000313" key="4">
    <source>
        <dbReference type="EMBL" id="KAA6170642.1"/>
    </source>
</evidence>
<protein>
    <submittedName>
        <fullName evidence="4">DUF4062 domain-containing protein</fullName>
    </submittedName>
</protein>
<dbReference type="EMBL" id="VWXT01000562">
    <property type="protein sequence ID" value="KAA6170642.1"/>
    <property type="molecule type" value="Genomic_DNA"/>
</dbReference>
<name>A0A5M8ENK1_PSEVE</name>
<organism evidence="4 5">
    <name type="scientific">Pseudomonas veronii</name>
    <dbReference type="NCBI Taxonomy" id="76761"/>
    <lineage>
        <taxon>Bacteria</taxon>
        <taxon>Pseudomonadati</taxon>
        <taxon>Pseudomonadota</taxon>
        <taxon>Gammaproteobacteria</taxon>
        <taxon>Pseudomonadales</taxon>
        <taxon>Pseudomonadaceae</taxon>
        <taxon>Pseudomonas</taxon>
    </lineage>
</organism>
<dbReference type="InterPro" id="IPR025139">
    <property type="entry name" value="DUF4062"/>
</dbReference>
<evidence type="ECO:0000256" key="2">
    <source>
        <dbReference type="SAM" id="MobiDB-lite"/>
    </source>
</evidence>
<gene>
    <name evidence="4" type="ORF">F3K53_27695</name>
</gene>